<dbReference type="EMBL" id="MVFC01000020">
    <property type="protein sequence ID" value="OON75974.1"/>
    <property type="molecule type" value="Genomic_DNA"/>
</dbReference>
<dbReference type="Proteomes" id="UP000190539">
    <property type="component" value="Unassembled WGS sequence"/>
</dbReference>
<sequence length="68" mass="7646">MARPKSVDKVHGTTGWIWQDNNGNVFDTAVHPMRLLPEWKEGDRISFDRVAWPEGREPPSTCPASRGG</sequence>
<evidence type="ECO:0000313" key="2">
    <source>
        <dbReference type="Proteomes" id="UP000190539"/>
    </source>
</evidence>
<dbReference type="RefSeq" id="WP_107502930.1">
    <property type="nucleotide sequence ID" value="NZ_CP045178.1"/>
</dbReference>
<keyword evidence="2" id="KW-1185">Reference proteome</keyword>
<organism evidence="1 2">
    <name type="scientific">Streptomyces tsukubensis</name>
    <dbReference type="NCBI Taxonomy" id="83656"/>
    <lineage>
        <taxon>Bacteria</taxon>
        <taxon>Bacillati</taxon>
        <taxon>Actinomycetota</taxon>
        <taxon>Actinomycetes</taxon>
        <taxon>Kitasatosporales</taxon>
        <taxon>Streptomycetaceae</taxon>
        <taxon>Streptomyces</taxon>
    </lineage>
</organism>
<dbReference type="OrthoDB" id="3440574at2"/>
<reference evidence="1 2" key="1">
    <citation type="submission" date="2017-02" db="EMBL/GenBank/DDBJ databases">
        <title>Draft Genome Sequence of Streptomyces tsukubaensis F601, a Producer of the immunosuppressant tacrolimus FK506.</title>
        <authorList>
            <person name="Zong G."/>
            <person name="Zhong C."/>
            <person name="Fu J."/>
            <person name="Qin R."/>
            <person name="Cao G."/>
        </authorList>
    </citation>
    <scope>NUCLEOTIDE SEQUENCE [LARGE SCALE GENOMIC DNA]</scope>
    <source>
        <strain evidence="1 2">F601</strain>
    </source>
</reference>
<gene>
    <name evidence="1" type="ORF">B1H18_21825</name>
</gene>
<name>A0A1V4A5N2_9ACTN</name>
<comment type="caution">
    <text evidence="1">The sequence shown here is derived from an EMBL/GenBank/DDBJ whole genome shotgun (WGS) entry which is preliminary data.</text>
</comment>
<protein>
    <submittedName>
        <fullName evidence="1">Uncharacterized protein</fullName>
    </submittedName>
</protein>
<evidence type="ECO:0000313" key="1">
    <source>
        <dbReference type="EMBL" id="OON75974.1"/>
    </source>
</evidence>
<accession>A0A1V4A5N2</accession>
<dbReference type="AlphaFoldDB" id="A0A1V4A5N2"/>
<proteinExistence type="predicted"/>